<protein>
    <submittedName>
        <fullName evidence="6">DNA-binding LacI/PurR family transcriptional regulator</fullName>
    </submittedName>
</protein>
<comment type="caution">
    <text evidence="6">The sequence shown here is derived from an EMBL/GenBank/DDBJ whole genome shotgun (WGS) entry which is preliminary data.</text>
</comment>
<dbReference type="CDD" id="cd01392">
    <property type="entry name" value="HTH_LacI"/>
    <property type="match status" value="1"/>
</dbReference>
<dbReference type="PANTHER" id="PTHR30146">
    <property type="entry name" value="LACI-RELATED TRANSCRIPTIONAL REPRESSOR"/>
    <property type="match status" value="1"/>
</dbReference>
<keyword evidence="4" id="KW-0804">Transcription</keyword>
<dbReference type="SMART" id="SM00354">
    <property type="entry name" value="HTH_LACI"/>
    <property type="match status" value="1"/>
</dbReference>
<dbReference type="PROSITE" id="PS50932">
    <property type="entry name" value="HTH_LACI_2"/>
    <property type="match status" value="1"/>
</dbReference>
<dbReference type="EMBL" id="JADBEC010000002">
    <property type="protein sequence ID" value="MBE1509008.1"/>
    <property type="molecule type" value="Genomic_DNA"/>
</dbReference>
<dbReference type="Gene3D" id="1.10.260.40">
    <property type="entry name" value="lambda repressor-like DNA-binding domains"/>
    <property type="match status" value="1"/>
</dbReference>
<feature type="domain" description="HTH lacI-type" evidence="5">
    <location>
        <begin position="23"/>
        <end position="77"/>
    </location>
</feature>
<keyword evidence="2" id="KW-0805">Transcription regulation</keyword>
<dbReference type="Gene3D" id="3.40.50.2300">
    <property type="match status" value="2"/>
</dbReference>
<dbReference type="InterPro" id="IPR000843">
    <property type="entry name" value="HTH_LacI"/>
</dbReference>
<dbReference type="CDD" id="cd06278">
    <property type="entry name" value="PBP1_LacI-like"/>
    <property type="match status" value="1"/>
</dbReference>
<dbReference type="Pfam" id="PF13377">
    <property type="entry name" value="Peripla_BP_3"/>
    <property type="match status" value="1"/>
</dbReference>
<keyword evidence="1" id="KW-0678">Repressor</keyword>
<dbReference type="GO" id="GO:0003677">
    <property type="term" value="F:DNA binding"/>
    <property type="evidence" value="ECO:0007669"/>
    <property type="project" value="UniProtKB-KW"/>
</dbReference>
<dbReference type="SUPFAM" id="SSF53822">
    <property type="entry name" value="Periplasmic binding protein-like I"/>
    <property type="match status" value="1"/>
</dbReference>
<evidence type="ECO:0000256" key="4">
    <source>
        <dbReference type="ARBA" id="ARBA00023163"/>
    </source>
</evidence>
<sequence>MRKQGSPSLQREPSGEAFGRKPITARELARMLGVSQSAVSRAFTPGASIAADLRERILKYAAEVDYQPNAIASMLSKSRTNIIGIVVSDMQNPFYPGLIEKLSRSLQRIGLQSLLFNITKGSNLEEQLSALRRYNVDAVIVISATILSGSTLSWATEGRPAILINRVIEDTNLSCVACNNVEGARAIADHFHRQGARRVAYVAGLSHTTTNRERQSGFVTRIAELGMTLSAQIEGREYSYYAGRKAALEIAAGKNTDAIFFANDILAIGGIDALREEAGCRVPDDILVAGFDDIPMAGWPHYNLTTFRQPVDEIVRVVVEMIEGDTSALLRAATTIRLSGELIERRSTGAEPDAE</sequence>
<dbReference type="InterPro" id="IPR028082">
    <property type="entry name" value="Peripla_BP_I"/>
</dbReference>
<dbReference type="InterPro" id="IPR010982">
    <property type="entry name" value="Lambda_DNA-bd_dom_sf"/>
</dbReference>
<dbReference type="PANTHER" id="PTHR30146:SF95">
    <property type="entry name" value="RIBOSE OPERON REPRESSOR"/>
    <property type="match status" value="1"/>
</dbReference>
<dbReference type="RefSeq" id="WP_192732522.1">
    <property type="nucleotide sequence ID" value="NZ_BAAAVL010000004.1"/>
</dbReference>
<dbReference type="Proteomes" id="UP000620262">
    <property type="component" value="Unassembled WGS sequence"/>
</dbReference>
<evidence type="ECO:0000256" key="1">
    <source>
        <dbReference type="ARBA" id="ARBA00022491"/>
    </source>
</evidence>
<name>A0ABR9J0K8_RHIVS</name>
<keyword evidence="7" id="KW-1185">Reference proteome</keyword>
<dbReference type="SUPFAM" id="SSF47413">
    <property type="entry name" value="lambda repressor-like DNA-binding domains"/>
    <property type="match status" value="1"/>
</dbReference>
<keyword evidence="3 6" id="KW-0238">DNA-binding</keyword>
<organism evidence="6 7">
    <name type="scientific">Rhizobium viscosum</name>
    <name type="common">Arthrobacter viscosus</name>
    <dbReference type="NCBI Taxonomy" id="1673"/>
    <lineage>
        <taxon>Bacteria</taxon>
        <taxon>Pseudomonadati</taxon>
        <taxon>Pseudomonadota</taxon>
        <taxon>Alphaproteobacteria</taxon>
        <taxon>Hyphomicrobiales</taxon>
        <taxon>Rhizobiaceae</taxon>
        <taxon>Rhizobium/Agrobacterium group</taxon>
        <taxon>Rhizobium</taxon>
    </lineage>
</organism>
<evidence type="ECO:0000313" key="6">
    <source>
        <dbReference type="EMBL" id="MBE1509008.1"/>
    </source>
</evidence>
<proteinExistence type="predicted"/>
<accession>A0ABR9J0K8</accession>
<dbReference type="InterPro" id="IPR046335">
    <property type="entry name" value="LacI/GalR-like_sensor"/>
</dbReference>
<evidence type="ECO:0000313" key="7">
    <source>
        <dbReference type="Proteomes" id="UP000620262"/>
    </source>
</evidence>
<reference evidence="6 7" key="1">
    <citation type="submission" date="2020-10" db="EMBL/GenBank/DDBJ databases">
        <title>Sequencing the genomes of 1000 actinobacteria strains.</title>
        <authorList>
            <person name="Klenk H.-P."/>
        </authorList>
    </citation>
    <scope>NUCLEOTIDE SEQUENCE [LARGE SCALE GENOMIC DNA]</scope>
    <source>
        <strain evidence="6 7">DSM 7307</strain>
    </source>
</reference>
<evidence type="ECO:0000256" key="3">
    <source>
        <dbReference type="ARBA" id="ARBA00023125"/>
    </source>
</evidence>
<evidence type="ECO:0000256" key="2">
    <source>
        <dbReference type="ARBA" id="ARBA00023015"/>
    </source>
</evidence>
<evidence type="ECO:0000259" key="5">
    <source>
        <dbReference type="PROSITE" id="PS50932"/>
    </source>
</evidence>
<gene>
    <name evidence="6" type="ORF">H4W29_006253</name>
</gene>